<proteinExistence type="predicted"/>
<organism evidence="2">
    <name type="scientific">marine sediment metagenome</name>
    <dbReference type="NCBI Taxonomy" id="412755"/>
    <lineage>
        <taxon>unclassified sequences</taxon>
        <taxon>metagenomes</taxon>
        <taxon>ecological metagenomes</taxon>
    </lineage>
</organism>
<feature type="transmembrane region" description="Helical" evidence="1">
    <location>
        <begin position="170"/>
        <end position="189"/>
    </location>
</feature>
<sequence length="221" mass="24164">MTNKLHYYDIVGTVIPGVLLVAWAAVCFPALSDITSSVGLASTFGLLAGLALAVFAGQLVQALGSIIGPALYRSWGGRPSDKALSDGLGRYLPKDAAARVRQKLQAELGTETNPQYLFLHAMQLTDAANEGRAARFNGLYAYHRSQVVLVLIAIVMAIGSAAFGRLASWHWWHIAALFPGLLALLALAWHRARQRAIYYVREVLLAAEKIMDEREVETRQY</sequence>
<accession>A0A0F9NZB4</accession>
<reference evidence="2" key="1">
    <citation type="journal article" date="2015" name="Nature">
        <title>Complex archaea that bridge the gap between prokaryotes and eukaryotes.</title>
        <authorList>
            <person name="Spang A."/>
            <person name="Saw J.H."/>
            <person name="Jorgensen S.L."/>
            <person name="Zaremba-Niedzwiedzka K."/>
            <person name="Martijn J."/>
            <person name="Lind A.E."/>
            <person name="van Eijk R."/>
            <person name="Schleper C."/>
            <person name="Guy L."/>
            <person name="Ettema T.J."/>
        </authorList>
    </citation>
    <scope>NUCLEOTIDE SEQUENCE</scope>
</reference>
<feature type="transmembrane region" description="Helical" evidence="1">
    <location>
        <begin position="7"/>
        <end position="31"/>
    </location>
</feature>
<comment type="caution">
    <text evidence="2">The sequence shown here is derived from an EMBL/GenBank/DDBJ whole genome shotgun (WGS) entry which is preliminary data.</text>
</comment>
<keyword evidence="1" id="KW-0812">Transmembrane</keyword>
<gene>
    <name evidence="2" type="ORF">LCGC14_0965650</name>
</gene>
<feature type="transmembrane region" description="Helical" evidence="1">
    <location>
        <begin position="43"/>
        <end position="72"/>
    </location>
</feature>
<dbReference type="AlphaFoldDB" id="A0A0F9NZB4"/>
<evidence type="ECO:0000313" key="2">
    <source>
        <dbReference type="EMBL" id="KKN17457.1"/>
    </source>
</evidence>
<name>A0A0F9NZB4_9ZZZZ</name>
<dbReference type="EMBL" id="LAZR01003518">
    <property type="protein sequence ID" value="KKN17457.1"/>
    <property type="molecule type" value="Genomic_DNA"/>
</dbReference>
<keyword evidence="1" id="KW-1133">Transmembrane helix</keyword>
<protein>
    <submittedName>
        <fullName evidence="2">Uncharacterized protein</fullName>
    </submittedName>
</protein>
<feature type="transmembrane region" description="Helical" evidence="1">
    <location>
        <begin position="147"/>
        <end position="164"/>
    </location>
</feature>
<evidence type="ECO:0000256" key="1">
    <source>
        <dbReference type="SAM" id="Phobius"/>
    </source>
</evidence>
<keyword evidence="1" id="KW-0472">Membrane</keyword>